<organism evidence="2 3">
    <name type="scientific">Undibacterium umbellatum</name>
    <dbReference type="NCBI Taxonomy" id="2762300"/>
    <lineage>
        <taxon>Bacteria</taxon>
        <taxon>Pseudomonadati</taxon>
        <taxon>Pseudomonadota</taxon>
        <taxon>Betaproteobacteria</taxon>
        <taxon>Burkholderiales</taxon>
        <taxon>Oxalobacteraceae</taxon>
        <taxon>Undibacterium</taxon>
    </lineage>
</organism>
<sequence>MLAASFMTSASFAGAAELVVIVNTANPATAMTAAQASQFFLGKSAMFTPVDLPDNSPIRAEFYKKVADKDLSEVKTIWSKLVFTGKGTAPKEMHNYAEVKKAVAANPTGIGYIERSAVDATVKVITVLP</sequence>
<keyword evidence="3" id="KW-1185">Reference proteome</keyword>
<keyword evidence="1" id="KW-0732">Signal</keyword>
<evidence type="ECO:0008006" key="4">
    <source>
        <dbReference type="Google" id="ProtNLM"/>
    </source>
</evidence>
<evidence type="ECO:0000313" key="3">
    <source>
        <dbReference type="Proteomes" id="UP000646911"/>
    </source>
</evidence>
<protein>
    <recommendedName>
        <fullName evidence="4">Phosphate ABC transporter substrate-binding protein</fullName>
    </recommendedName>
</protein>
<evidence type="ECO:0000256" key="1">
    <source>
        <dbReference type="SAM" id="SignalP"/>
    </source>
</evidence>
<dbReference type="EMBL" id="JACOFX010000005">
    <property type="protein sequence ID" value="MBC3908259.1"/>
    <property type="molecule type" value="Genomic_DNA"/>
</dbReference>
<gene>
    <name evidence="2" type="ORF">H8L47_11900</name>
</gene>
<dbReference type="Gene3D" id="3.40.190.10">
    <property type="entry name" value="Periplasmic binding protein-like II"/>
    <property type="match status" value="1"/>
</dbReference>
<proteinExistence type="predicted"/>
<accession>A0ABR6Z9K1</accession>
<feature type="signal peptide" evidence="1">
    <location>
        <begin position="1"/>
        <end position="15"/>
    </location>
</feature>
<comment type="caution">
    <text evidence="2">The sequence shown here is derived from an EMBL/GenBank/DDBJ whole genome shotgun (WGS) entry which is preliminary data.</text>
</comment>
<feature type="chain" id="PRO_5046934152" description="Phosphate ABC transporter substrate-binding protein" evidence="1">
    <location>
        <begin position="16"/>
        <end position="129"/>
    </location>
</feature>
<reference evidence="2 3" key="1">
    <citation type="submission" date="2020-08" db="EMBL/GenBank/DDBJ databases">
        <title>Novel species isolated from subtropical streams in China.</title>
        <authorList>
            <person name="Lu H."/>
        </authorList>
    </citation>
    <scope>NUCLEOTIDE SEQUENCE [LARGE SCALE GENOMIC DNA]</scope>
    <source>
        <strain evidence="2 3">NL8W</strain>
    </source>
</reference>
<name>A0ABR6Z9K1_9BURK</name>
<dbReference type="Proteomes" id="UP000646911">
    <property type="component" value="Unassembled WGS sequence"/>
</dbReference>
<dbReference type="SUPFAM" id="SSF53850">
    <property type="entry name" value="Periplasmic binding protein-like II"/>
    <property type="match status" value="1"/>
</dbReference>
<evidence type="ECO:0000313" key="2">
    <source>
        <dbReference type="EMBL" id="MBC3908259.1"/>
    </source>
</evidence>